<dbReference type="OrthoDB" id="9790530at2"/>
<dbReference type="KEGG" id="aaco:K1I37_04590"/>
<dbReference type="Gene3D" id="1.25.40.10">
    <property type="entry name" value="Tetratricopeptide repeat domain"/>
    <property type="match status" value="1"/>
</dbReference>
<dbReference type="SUPFAM" id="SSF53098">
    <property type="entry name" value="Ribonuclease H-like"/>
    <property type="match status" value="1"/>
</dbReference>
<dbReference type="eggNOG" id="COG3359">
    <property type="taxonomic scope" value="Bacteria"/>
</dbReference>
<dbReference type="SUPFAM" id="SSF48452">
    <property type="entry name" value="TPR-like"/>
    <property type="match status" value="1"/>
</dbReference>
<dbReference type="GO" id="GO:0003676">
    <property type="term" value="F:nucleic acid binding"/>
    <property type="evidence" value="ECO:0007669"/>
    <property type="project" value="InterPro"/>
</dbReference>
<evidence type="ECO:0000259" key="1">
    <source>
        <dbReference type="Pfam" id="PF13482"/>
    </source>
</evidence>
<protein>
    <submittedName>
        <fullName evidence="2">Ribonuclease H-like domain-containing protein</fullName>
    </submittedName>
</protein>
<dbReference type="AlphaFoldDB" id="T0BG91"/>
<feature type="domain" description="YprB ribonuclease H-like" evidence="1">
    <location>
        <begin position="108"/>
        <end position="274"/>
    </location>
</feature>
<dbReference type="InterPro" id="IPR012337">
    <property type="entry name" value="RNaseH-like_sf"/>
</dbReference>
<accession>T0BG91</accession>
<sequence length="438" mass="50096">MARSLLEKLRALEQSVQASRPAANAAAEDSQSAPPHDGRTTGDDVLGQFHRAGFERIETPYGDCWRRKTTFDVFTRHGHHVFADALETDYRALEQLAKAPISMDLVRYYDVETNGLGTGAGTFPFLHTVGYFEQDELCFAQYFVDDYGAEAAVLHAIAAEHLPDGAMIVTFNGKSFDWPLFQNRRLLHRMERVERHQLDLLHPSRRLWKSQLHRVRLAEVERGILGVERVDDLPGSQAPDRYFQFLECHDIEVMEPVLSHNLMDVCSLVVLQVKIARLLNGEVDDLPSPTHLALASWYDAWHDVQAAAMSYERAAQALDATWRAHWLYSLFLKRQRDDVAACRVWGKMAEDYPDRIEPLIELAKCFEHRQHDLNRAREVVEEALRRIAKPSGHIRTALQIPHRVIDVPLQESMLPSSPIERALRHRLNRIVRKLGAQG</sequence>
<dbReference type="RefSeq" id="WP_021297855.1">
    <property type="nucleotide sequence ID" value="NZ_AURB01000164.1"/>
</dbReference>
<dbReference type="EMBL" id="CP080467">
    <property type="protein sequence ID" value="UNO49792.1"/>
    <property type="molecule type" value="Genomic_DNA"/>
</dbReference>
<reference evidence="3" key="1">
    <citation type="journal article" date="2022" name="G3 (Bethesda)">
        <title>Unveiling the complete genome sequence of Alicyclobacillus acidoterrestris DSM 3922T, a taint-producing strain.</title>
        <authorList>
            <person name="Leonardo I.C."/>
            <person name="Barreto Crespo M.T."/>
            <person name="Gaspar F.B."/>
        </authorList>
    </citation>
    <scope>NUCLEOTIDE SEQUENCE [LARGE SCALE GENOMIC DNA]</scope>
    <source>
        <strain evidence="3">DSM 3922</strain>
    </source>
</reference>
<organism evidence="2 3">
    <name type="scientific">Alicyclobacillus acidoterrestris (strain ATCC 49025 / DSM 3922 / CIP 106132 / NCIMB 13137 / GD3B)</name>
    <dbReference type="NCBI Taxonomy" id="1356854"/>
    <lineage>
        <taxon>Bacteria</taxon>
        <taxon>Bacillati</taxon>
        <taxon>Bacillota</taxon>
        <taxon>Bacilli</taxon>
        <taxon>Bacillales</taxon>
        <taxon>Alicyclobacillaceae</taxon>
        <taxon>Alicyclobacillus</taxon>
    </lineage>
</organism>
<dbReference type="InterPro" id="IPR038720">
    <property type="entry name" value="YprB_RNase_H-like_dom"/>
</dbReference>
<keyword evidence="3" id="KW-1185">Reference proteome</keyword>
<dbReference type="Gene3D" id="3.30.420.10">
    <property type="entry name" value="Ribonuclease H-like superfamily/Ribonuclease H"/>
    <property type="match status" value="1"/>
</dbReference>
<gene>
    <name evidence="2" type="ORF">K1I37_04590</name>
</gene>
<dbReference type="InterPro" id="IPR011990">
    <property type="entry name" value="TPR-like_helical_dom_sf"/>
</dbReference>
<dbReference type="PANTHER" id="PTHR38462:SF1">
    <property type="entry name" value="YPRB RIBONUCLEASE H-LIKE DOMAIN-CONTAINING PROTEIN"/>
    <property type="match status" value="1"/>
</dbReference>
<name>T0BG91_ALIAG</name>
<dbReference type="Proteomes" id="UP000829401">
    <property type="component" value="Chromosome"/>
</dbReference>
<dbReference type="PANTHER" id="PTHR38462">
    <property type="entry name" value="EXONUCLEASE-LIKE PROTEIN"/>
    <property type="match status" value="1"/>
</dbReference>
<evidence type="ECO:0000313" key="2">
    <source>
        <dbReference type="EMBL" id="UNO49792.1"/>
    </source>
</evidence>
<accession>A0A9E7D0H0</accession>
<proteinExistence type="predicted"/>
<dbReference type="InterPro" id="IPR036397">
    <property type="entry name" value="RNaseH_sf"/>
</dbReference>
<dbReference type="eggNOG" id="COG0457">
    <property type="taxonomic scope" value="Bacteria"/>
</dbReference>
<dbReference type="STRING" id="1356854.N007_01270"/>
<dbReference type="Pfam" id="PF13482">
    <property type="entry name" value="RNase_H_2"/>
    <property type="match status" value="1"/>
</dbReference>
<evidence type="ECO:0000313" key="3">
    <source>
        <dbReference type="Proteomes" id="UP000829401"/>
    </source>
</evidence>